<reference evidence="2" key="1">
    <citation type="journal article" date="2019" name="Sci. Rep.">
        <title>Draft genome of Tanacetum cinerariifolium, the natural source of mosquito coil.</title>
        <authorList>
            <person name="Yamashiro T."/>
            <person name="Shiraishi A."/>
            <person name="Satake H."/>
            <person name="Nakayama K."/>
        </authorList>
    </citation>
    <scope>NUCLEOTIDE SEQUENCE</scope>
</reference>
<organism evidence="2">
    <name type="scientific">Tanacetum cinerariifolium</name>
    <name type="common">Dalmatian daisy</name>
    <name type="synonym">Chrysanthemum cinerariifolium</name>
    <dbReference type="NCBI Taxonomy" id="118510"/>
    <lineage>
        <taxon>Eukaryota</taxon>
        <taxon>Viridiplantae</taxon>
        <taxon>Streptophyta</taxon>
        <taxon>Embryophyta</taxon>
        <taxon>Tracheophyta</taxon>
        <taxon>Spermatophyta</taxon>
        <taxon>Magnoliopsida</taxon>
        <taxon>eudicotyledons</taxon>
        <taxon>Gunneridae</taxon>
        <taxon>Pentapetalae</taxon>
        <taxon>asterids</taxon>
        <taxon>campanulids</taxon>
        <taxon>Asterales</taxon>
        <taxon>Asteraceae</taxon>
        <taxon>Asteroideae</taxon>
        <taxon>Anthemideae</taxon>
        <taxon>Anthemidinae</taxon>
        <taxon>Tanacetum</taxon>
    </lineage>
</organism>
<accession>A0A6L2KQ14</accession>
<dbReference type="InterPro" id="IPR007527">
    <property type="entry name" value="Znf_SWIM"/>
</dbReference>
<protein>
    <submittedName>
        <fullName evidence="2">Zinc finger, PMZ-type</fullName>
    </submittedName>
</protein>
<dbReference type="GO" id="GO:0008270">
    <property type="term" value="F:zinc ion binding"/>
    <property type="evidence" value="ECO:0007669"/>
    <property type="project" value="InterPro"/>
</dbReference>
<evidence type="ECO:0000259" key="1">
    <source>
        <dbReference type="Pfam" id="PF04434"/>
    </source>
</evidence>
<feature type="domain" description="SWIM-type" evidence="1">
    <location>
        <begin position="139"/>
        <end position="154"/>
    </location>
</feature>
<sequence>MSSSNHLIIVPSDFDIEDAFSSTNSPNYLSMPPKRTSTSATPAMTEAAIWQLITEGVVAVLEAQVAAMVNADNPNRNPRLRETPVVKRGNYKEFISCQPFYFNGTEGAVDLIRCGFQELEVRKGYESYGINMVTKQLQCRSWDISGIPCVHVVAEYMHLNTDPNVGVSEWYTQEKWFSAYQFSIKPVCGTSMWKKIGDIDNSTSNVLISLDSWTSGLLVYRFPLSVRMTKVIKGEFENNVDVKLEDVSLTCDTQLEIFNNEVNQLNRMNDNSIQEANDDTRYDLGDDEVELTDEESFNIEDEVAEVFRIDTNLFNFKTSMCKAFKEFNYLLQIDHDLLTKDIEGFKTYEDYNNGWIYKWNNDTPWVDEKLWTDVGDYKWYKTLEDSELKDEALRNKAIMEGFAYEDNDVKNGELCEVRKLSVCNVWRYTMIKYSFNKDEEYVAVKENEYDDLAITTKEACQAYQEIFQIMDEGWTVTRAE</sequence>
<name>A0A6L2KQ14_TANCI</name>
<dbReference type="AlphaFoldDB" id="A0A6L2KQ14"/>
<dbReference type="EMBL" id="BKCJ010002756">
    <property type="protein sequence ID" value="GEU50712.1"/>
    <property type="molecule type" value="Genomic_DNA"/>
</dbReference>
<comment type="caution">
    <text evidence="2">The sequence shown here is derived from an EMBL/GenBank/DDBJ whole genome shotgun (WGS) entry which is preliminary data.</text>
</comment>
<gene>
    <name evidence="2" type="ORF">Tci_022690</name>
</gene>
<dbReference type="Pfam" id="PF04434">
    <property type="entry name" value="SWIM"/>
    <property type="match status" value="1"/>
</dbReference>
<evidence type="ECO:0000313" key="2">
    <source>
        <dbReference type="EMBL" id="GEU50712.1"/>
    </source>
</evidence>
<proteinExistence type="predicted"/>